<dbReference type="PANTHER" id="PTHR44757">
    <property type="entry name" value="DIGUANYLATE CYCLASE DGCP"/>
    <property type="match status" value="1"/>
</dbReference>
<feature type="domain" description="PAC" evidence="2">
    <location>
        <begin position="329"/>
        <end position="381"/>
    </location>
</feature>
<proteinExistence type="predicted"/>
<dbReference type="Pfam" id="PF08448">
    <property type="entry name" value="PAS_4"/>
    <property type="match status" value="1"/>
</dbReference>
<dbReference type="InterPro" id="IPR052155">
    <property type="entry name" value="Biofilm_reg_signaling"/>
</dbReference>
<dbReference type="SUPFAM" id="SSF55073">
    <property type="entry name" value="Nucleotide cyclase"/>
    <property type="match status" value="1"/>
</dbReference>
<dbReference type="PROSITE" id="PS50113">
    <property type="entry name" value="PAC"/>
    <property type="match status" value="2"/>
</dbReference>
<name>A0ABR6X210_9BURK</name>
<evidence type="ECO:0000313" key="5">
    <source>
        <dbReference type="Proteomes" id="UP000648257"/>
    </source>
</evidence>
<dbReference type="PANTHER" id="PTHR44757:SF2">
    <property type="entry name" value="BIOFILM ARCHITECTURE MAINTENANCE PROTEIN MBAA"/>
    <property type="match status" value="1"/>
</dbReference>
<evidence type="ECO:0000259" key="3">
    <source>
        <dbReference type="PROSITE" id="PS50887"/>
    </source>
</evidence>
<evidence type="ECO:0000259" key="2">
    <source>
        <dbReference type="PROSITE" id="PS50113"/>
    </source>
</evidence>
<protein>
    <submittedName>
        <fullName evidence="4">Diguanylate cyclase</fullName>
    </submittedName>
</protein>
<dbReference type="CDD" id="cd00130">
    <property type="entry name" value="PAS"/>
    <property type="match status" value="3"/>
</dbReference>
<dbReference type="InterPro" id="IPR035965">
    <property type="entry name" value="PAS-like_dom_sf"/>
</dbReference>
<dbReference type="NCBIfam" id="TIGR00229">
    <property type="entry name" value="sensory_box"/>
    <property type="match status" value="3"/>
</dbReference>
<organism evidence="4 5">
    <name type="scientific">Undibacterium seohonense</name>
    <dbReference type="NCBI Taxonomy" id="1344950"/>
    <lineage>
        <taxon>Bacteria</taxon>
        <taxon>Pseudomonadati</taxon>
        <taxon>Pseudomonadota</taxon>
        <taxon>Betaproteobacteria</taxon>
        <taxon>Burkholderiales</taxon>
        <taxon>Oxalobacteraceae</taxon>
        <taxon>Undibacterium</taxon>
    </lineage>
</organism>
<keyword evidence="5" id="KW-1185">Reference proteome</keyword>
<dbReference type="InterPro" id="IPR001610">
    <property type="entry name" value="PAC"/>
</dbReference>
<dbReference type="CDD" id="cd01949">
    <property type="entry name" value="GGDEF"/>
    <property type="match status" value="1"/>
</dbReference>
<dbReference type="Pfam" id="PF13426">
    <property type="entry name" value="PAS_9"/>
    <property type="match status" value="2"/>
</dbReference>
<dbReference type="NCBIfam" id="TIGR00254">
    <property type="entry name" value="GGDEF"/>
    <property type="match status" value="1"/>
</dbReference>
<dbReference type="Gene3D" id="3.30.450.20">
    <property type="entry name" value="PAS domain"/>
    <property type="match status" value="3"/>
</dbReference>
<feature type="domain" description="PAC" evidence="2">
    <location>
        <begin position="207"/>
        <end position="259"/>
    </location>
</feature>
<dbReference type="RefSeq" id="WP_186922076.1">
    <property type="nucleotide sequence ID" value="NZ_JACOFW010000005.1"/>
</dbReference>
<dbReference type="PROSITE" id="PS50887">
    <property type="entry name" value="GGDEF"/>
    <property type="match status" value="1"/>
</dbReference>
<accession>A0ABR6X210</accession>
<feature type="domain" description="PAS" evidence="1">
    <location>
        <begin position="256"/>
        <end position="301"/>
    </location>
</feature>
<evidence type="ECO:0000313" key="4">
    <source>
        <dbReference type="EMBL" id="MBC3806990.1"/>
    </source>
</evidence>
<dbReference type="InterPro" id="IPR000700">
    <property type="entry name" value="PAS-assoc_C"/>
</dbReference>
<gene>
    <name evidence="4" type="ORF">H8K52_06475</name>
</gene>
<dbReference type="SMART" id="SM00267">
    <property type="entry name" value="GGDEF"/>
    <property type="match status" value="1"/>
</dbReference>
<dbReference type="SMART" id="SM00086">
    <property type="entry name" value="PAC"/>
    <property type="match status" value="2"/>
</dbReference>
<dbReference type="InterPro" id="IPR029787">
    <property type="entry name" value="Nucleotide_cyclase"/>
</dbReference>
<evidence type="ECO:0000259" key="1">
    <source>
        <dbReference type="PROSITE" id="PS50112"/>
    </source>
</evidence>
<dbReference type="Proteomes" id="UP000648257">
    <property type="component" value="Unassembled WGS sequence"/>
</dbReference>
<dbReference type="InterPro" id="IPR043128">
    <property type="entry name" value="Rev_trsase/Diguanyl_cyclase"/>
</dbReference>
<dbReference type="InterPro" id="IPR013656">
    <property type="entry name" value="PAS_4"/>
</dbReference>
<dbReference type="Gene3D" id="3.30.70.270">
    <property type="match status" value="1"/>
</dbReference>
<feature type="domain" description="GGDEF" evidence="3">
    <location>
        <begin position="413"/>
        <end position="546"/>
    </location>
</feature>
<sequence>MINFDLIPCPMLLTDTQGNIRLANRDLLTIVGKSSEDVESQSMENFFPLASRIFLQTHVWPILLREGKVSEIRLAINHHLGDKIPVLMNCQRTTIDGIEAYAWLFFVTTERGRYEQELLETRKRTESLLDETVKNTRFIRTLTDSFPNMIAYWDKNLICQFANLAYLQGFARPASEVIGITLQELLGENLYTQSAPHISAVLAGKAQEFEREIPKDDGSVTNILVNYFPERASNGEVQGFFVLITNITELRKADGKVRLLASVFNATSEGIMVTDANSNILSVNPAFCTLTSYRDEEVLGKPASTLNSERHDAIFFQNMYQQLRSSGEWVGQVWTKRKDGQHFLAKLTLSSIKNHAGVVSHYVGVFHDMTVEWERQEEIAHLALHDSLTKLPNRLLLMERLKQLLGMAQRQERMIAILFLDLDGFKEVNDRWGHDMGDHVLKTVASRLLQQIRSADTVARLGGDEFVILLDQPDCIDDIAMVAARLIHEINLPIEWLGNPTTVGASIGITVVHHADAEVEQLLKQADAAMYHAKKSGKNQFSFYNNSNL</sequence>
<dbReference type="PROSITE" id="PS50112">
    <property type="entry name" value="PAS"/>
    <property type="match status" value="1"/>
</dbReference>
<dbReference type="InterPro" id="IPR000014">
    <property type="entry name" value="PAS"/>
</dbReference>
<dbReference type="Pfam" id="PF00990">
    <property type="entry name" value="GGDEF"/>
    <property type="match status" value="1"/>
</dbReference>
<comment type="caution">
    <text evidence="4">The sequence shown here is derived from an EMBL/GenBank/DDBJ whole genome shotgun (WGS) entry which is preliminary data.</text>
</comment>
<reference evidence="4 5" key="1">
    <citation type="submission" date="2020-08" db="EMBL/GenBank/DDBJ databases">
        <title>Novel species isolated from subtropical streams in China.</title>
        <authorList>
            <person name="Lu H."/>
        </authorList>
    </citation>
    <scope>NUCLEOTIDE SEQUENCE [LARGE SCALE GENOMIC DNA]</scope>
    <source>
        <strain evidence="4 5">KACC 16656</strain>
    </source>
</reference>
<dbReference type="SUPFAM" id="SSF55785">
    <property type="entry name" value="PYP-like sensor domain (PAS domain)"/>
    <property type="match status" value="3"/>
</dbReference>
<dbReference type="SMART" id="SM00091">
    <property type="entry name" value="PAS"/>
    <property type="match status" value="3"/>
</dbReference>
<dbReference type="EMBL" id="JACOFW010000005">
    <property type="protein sequence ID" value="MBC3806990.1"/>
    <property type="molecule type" value="Genomic_DNA"/>
</dbReference>
<dbReference type="InterPro" id="IPR000160">
    <property type="entry name" value="GGDEF_dom"/>
</dbReference>